<dbReference type="SMART" id="SM00387">
    <property type="entry name" value="HATPase_c"/>
    <property type="match status" value="1"/>
</dbReference>
<keyword evidence="9 11" id="KW-1133">Transmembrane helix</keyword>
<dbReference type="GO" id="GO:0005886">
    <property type="term" value="C:plasma membrane"/>
    <property type="evidence" value="ECO:0007669"/>
    <property type="project" value="UniProtKB-SubCell"/>
</dbReference>
<dbReference type="Gene3D" id="1.10.287.130">
    <property type="match status" value="1"/>
</dbReference>
<gene>
    <name evidence="15" type="ORF">CCC_02067</name>
</gene>
<dbReference type="EMBL" id="JXSL01000027">
    <property type="protein sequence ID" value="KIL98617.1"/>
    <property type="molecule type" value="Genomic_DNA"/>
</dbReference>
<comment type="catalytic activity">
    <reaction evidence="1">
        <text>ATP + protein L-histidine = ADP + protein N-phospho-L-histidine.</text>
        <dbReference type="EC" id="2.7.13.3"/>
    </reaction>
</comment>
<protein>
    <recommendedName>
        <fullName evidence="3">histidine kinase</fullName>
        <ecNumber evidence="3">2.7.13.3</ecNumber>
    </recommendedName>
</protein>
<dbReference type="SUPFAM" id="SSF55785">
    <property type="entry name" value="PYP-like sensor domain (PAS domain)"/>
    <property type="match status" value="1"/>
</dbReference>
<keyword evidence="6" id="KW-0808">Transferase</keyword>
<dbReference type="OrthoDB" id="7320128at2"/>
<keyword evidence="4" id="KW-1003">Cell membrane</keyword>
<dbReference type="PROSITE" id="PS50112">
    <property type="entry name" value="PAS"/>
    <property type="match status" value="1"/>
</dbReference>
<dbReference type="InterPro" id="IPR033479">
    <property type="entry name" value="dCache_1"/>
</dbReference>
<dbReference type="Pfam" id="PF02518">
    <property type="entry name" value="HATPase_c"/>
    <property type="match status" value="1"/>
</dbReference>
<dbReference type="Pfam" id="PF13426">
    <property type="entry name" value="PAS_9"/>
    <property type="match status" value="1"/>
</dbReference>
<dbReference type="PANTHER" id="PTHR43304:SF1">
    <property type="entry name" value="PAC DOMAIN-CONTAINING PROTEIN"/>
    <property type="match status" value="1"/>
</dbReference>
<dbReference type="Pfam" id="PF02743">
    <property type="entry name" value="dCache_1"/>
    <property type="match status" value="1"/>
</dbReference>
<feature type="domain" description="PAC" evidence="14">
    <location>
        <begin position="416"/>
        <end position="470"/>
    </location>
</feature>
<dbReference type="EC" id="2.7.13.3" evidence="3"/>
<dbReference type="SMART" id="SM00091">
    <property type="entry name" value="PAS"/>
    <property type="match status" value="1"/>
</dbReference>
<dbReference type="STRING" id="272627.CCC_02067"/>
<dbReference type="CDD" id="cd12915">
    <property type="entry name" value="PDC2_DGC_like"/>
    <property type="match status" value="1"/>
</dbReference>
<keyword evidence="16" id="KW-1185">Reference proteome</keyword>
<dbReference type="InterPro" id="IPR035965">
    <property type="entry name" value="PAS-like_dom_sf"/>
</dbReference>
<evidence type="ECO:0000313" key="15">
    <source>
        <dbReference type="EMBL" id="KIL98617.1"/>
    </source>
</evidence>
<dbReference type="InterPro" id="IPR003594">
    <property type="entry name" value="HATPase_dom"/>
</dbReference>
<dbReference type="AlphaFoldDB" id="A0A0C2UAX7"/>
<dbReference type="Gene3D" id="3.30.450.20">
    <property type="entry name" value="PAS domain"/>
    <property type="match status" value="3"/>
</dbReference>
<dbReference type="FunFam" id="3.30.565.10:FF:000006">
    <property type="entry name" value="Sensor histidine kinase WalK"/>
    <property type="match status" value="1"/>
</dbReference>
<dbReference type="InterPro" id="IPR052162">
    <property type="entry name" value="Sensor_kinase/Photoreceptor"/>
</dbReference>
<dbReference type="InterPro" id="IPR001610">
    <property type="entry name" value="PAC"/>
</dbReference>
<dbReference type="CDD" id="cd00082">
    <property type="entry name" value="HisKA"/>
    <property type="match status" value="1"/>
</dbReference>
<evidence type="ECO:0000256" key="5">
    <source>
        <dbReference type="ARBA" id="ARBA00022553"/>
    </source>
</evidence>
<comment type="caution">
    <text evidence="15">The sequence shown here is derived from an EMBL/GenBank/DDBJ whole genome shotgun (WGS) entry which is preliminary data.</text>
</comment>
<evidence type="ECO:0000256" key="9">
    <source>
        <dbReference type="ARBA" id="ARBA00022989"/>
    </source>
</evidence>
<organism evidence="15 16">
    <name type="scientific">Paramagnetospirillum magnetotacticum MS-1</name>
    <dbReference type="NCBI Taxonomy" id="272627"/>
    <lineage>
        <taxon>Bacteria</taxon>
        <taxon>Pseudomonadati</taxon>
        <taxon>Pseudomonadota</taxon>
        <taxon>Alphaproteobacteria</taxon>
        <taxon>Rhodospirillales</taxon>
        <taxon>Magnetospirillaceae</taxon>
        <taxon>Paramagnetospirillum</taxon>
    </lineage>
</organism>
<dbReference type="CDD" id="cd00130">
    <property type="entry name" value="PAS"/>
    <property type="match status" value="1"/>
</dbReference>
<dbReference type="NCBIfam" id="TIGR00229">
    <property type="entry name" value="sensory_box"/>
    <property type="match status" value="1"/>
</dbReference>
<dbReference type="CDD" id="cd12914">
    <property type="entry name" value="PDC1_DGC_like"/>
    <property type="match status" value="1"/>
</dbReference>
<evidence type="ECO:0000256" key="2">
    <source>
        <dbReference type="ARBA" id="ARBA00004651"/>
    </source>
</evidence>
<feature type="domain" description="Histidine kinase" evidence="12">
    <location>
        <begin position="488"/>
        <end position="701"/>
    </location>
</feature>
<reference evidence="15 16" key="1">
    <citation type="submission" date="2015-01" db="EMBL/GenBank/DDBJ databases">
        <title>Genome Sequence of Magnetospirillum magnetotacticum Strain MS-1.</title>
        <authorList>
            <person name="Marinov G.K."/>
            <person name="Smalley M.D."/>
            <person name="DeSalvo G."/>
        </authorList>
    </citation>
    <scope>NUCLEOTIDE SEQUENCE [LARGE SCALE GENOMIC DNA]</scope>
    <source>
        <strain evidence="15 16">MS-1</strain>
    </source>
</reference>
<keyword evidence="10 11" id="KW-0472">Membrane</keyword>
<dbReference type="SUPFAM" id="SSF47384">
    <property type="entry name" value="Homodimeric domain of signal transducing histidine kinase"/>
    <property type="match status" value="1"/>
</dbReference>
<keyword evidence="5" id="KW-0597">Phosphoprotein</keyword>
<evidence type="ECO:0000256" key="1">
    <source>
        <dbReference type="ARBA" id="ARBA00000085"/>
    </source>
</evidence>
<evidence type="ECO:0000256" key="7">
    <source>
        <dbReference type="ARBA" id="ARBA00022692"/>
    </source>
</evidence>
<dbReference type="PRINTS" id="PR00344">
    <property type="entry name" value="BCTRLSENSOR"/>
</dbReference>
<evidence type="ECO:0000256" key="6">
    <source>
        <dbReference type="ARBA" id="ARBA00022679"/>
    </source>
</evidence>
<evidence type="ECO:0000256" key="10">
    <source>
        <dbReference type="ARBA" id="ARBA00023136"/>
    </source>
</evidence>
<dbReference type="InterPro" id="IPR004358">
    <property type="entry name" value="Sig_transdc_His_kin-like_C"/>
</dbReference>
<dbReference type="SMART" id="SM00086">
    <property type="entry name" value="PAC"/>
    <property type="match status" value="1"/>
</dbReference>
<dbReference type="SUPFAM" id="SSF55874">
    <property type="entry name" value="ATPase domain of HSP90 chaperone/DNA topoisomerase II/histidine kinase"/>
    <property type="match status" value="1"/>
</dbReference>
<dbReference type="Proteomes" id="UP000031971">
    <property type="component" value="Unassembled WGS sequence"/>
</dbReference>
<dbReference type="InterPro" id="IPR036097">
    <property type="entry name" value="HisK_dim/P_sf"/>
</dbReference>
<evidence type="ECO:0000259" key="12">
    <source>
        <dbReference type="PROSITE" id="PS50109"/>
    </source>
</evidence>
<evidence type="ECO:0000256" key="8">
    <source>
        <dbReference type="ARBA" id="ARBA00022777"/>
    </source>
</evidence>
<proteinExistence type="predicted"/>
<accession>A0A0C2UAX7</accession>
<dbReference type="InterPro" id="IPR005467">
    <property type="entry name" value="His_kinase_dom"/>
</dbReference>
<dbReference type="InterPro" id="IPR003661">
    <property type="entry name" value="HisK_dim/P_dom"/>
</dbReference>
<evidence type="ECO:0000313" key="16">
    <source>
        <dbReference type="Proteomes" id="UP000031971"/>
    </source>
</evidence>
<feature type="transmembrane region" description="Helical" evidence="11">
    <location>
        <begin position="31"/>
        <end position="54"/>
    </location>
</feature>
<dbReference type="GO" id="GO:0000155">
    <property type="term" value="F:phosphorelay sensor kinase activity"/>
    <property type="evidence" value="ECO:0007669"/>
    <property type="project" value="InterPro"/>
</dbReference>
<sequence length="701" mass="77478">MSGPLMGVARPVEDGVPDDSEALRFRRLRRWLIAGFVAANLFLVVAYLLMALLARRYAIEETGRSMSGLAQALSEQAEATIRSEAAILTSMQREIKARGGVAAFDETAWYKMFMSHLDLFSDDPADKPLHALYFVTAQGIASASSVSNPTRRADASERPYFVFHRDHPGDDLYISALSQSKITGLWVFFLTQRINGPDGSFQGVLGMSLRINRFEELFERLRLPADGSISILRSDGAPLFRHPFTEAFATTKPGDIAGLAAMVEKGAGFQAQVSPFDGKARIAGYNMGRRYPILAVASVTLDGALGGWYRTLSWFTGLGVAALGLGGVLFVFTLRHLGSLEREARMRRLTQTVDQNPNMIMTTDPVGVIDYANPSFYRFTGFTPEEVIGQTPRILKSGDASPEIYADLWTTIRAGREWRGEMPNRRRDGQTYWASVVISPVLDPENRVCGFIGMQEDISERKRIEGRVAELVAELKESNQELEQFAYVASHDLRQPLRMINSYLGLLRKKLVSSFDAEAEEYFAFASDGARRLDQMISDLLEFSRIGKQSAWESVDLNGVLADGLQNLHVAISDSGACVTMPEGLPVIPGDRSELTRLFQNLIGNALKYCPPERKPAVEIACGDGGRDWILSVKDNGIGIEADCLERVFGIFQRLVSRTQYEGTGIGLAVCRKIAEHHGGRIWVESVLDQGSTFFVTLPKA</sequence>
<evidence type="ECO:0000256" key="11">
    <source>
        <dbReference type="SAM" id="Phobius"/>
    </source>
</evidence>
<dbReference type="InterPro" id="IPR000700">
    <property type="entry name" value="PAS-assoc_C"/>
</dbReference>
<dbReference type="Pfam" id="PF00512">
    <property type="entry name" value="HisKA"/>
    <property type="match status" value="1"/>
</dbReference>
<evidence type="ECO:0000259" key="13">
    <source>
        <dbReference type="PROSITE" id="PS50112"/>
    </source>
</evidence>
<feature type="transmembrane region" description="Helical" evidence="11">
    <location>
        <begin position="315"/>
        <end position="338"/>
    </location>
</feature>
<dbReference type="Gene3D" id="3.30.565.10">
    <property type="entry name" value="Histidine kinase-like ATPase, C-terminal domain"/>
    <property type="match status" value="1"/>
</dbReference>
<comment type="subcellular location">
    <subcellularLocation>
        <location evidence="2">Cell membrane</location>
        <topology evidence="2">Multi-pass membrane protein</topology>
    </subcellularLocation>
</comment>
<dbReference type="SMART" id="SM00388">
    <property type="entry name" value="HisKA"/>
    <property type="match status" value="1"/>
</dbReference>
<dbReference type="InterPro" id="IPR036890">
    <property type="entry name" value="HATPase_C_sf"/>
</dbReference>
<evidence type="ECO:0000256" key="3">
    <source>
        <dbReference type="ARBA" id="ARBA00012438"/>
    </source>
</evidence>
<evidence type="ECO:0000259" key="14">
    <source>
        <dbReference type="PROSITE" id="PS50113"/>
    </source>
</evidence>
<dbReference type="PANTHER" id="PTHR43304">
    <property type="entry name" value="PHYTOCHROME-LIKE PROTEIN CPH1"/>
    <property type="match status" value="1"/>
</dbReference>
<dbReference type="PROSITE" id="PS50113">
    <property type="entry name" value="PAC"/>
    <property type="match status" value="1"/>
</dbReference>
<dbReference type="InterPro" id="IPR000014">
    <property type="entry name" value="PAS"/>
</dbReference>
<evidence type="ECO:0000256" key="4">
    <source>
        <dbReference type="ARBA" id="ARBA00022475"/>
    </source>
</evidence>
<keyword evidence="8 15" id="KW-0418">Kinase</keyword>
<keyword evidence="7 11" id="KW-0812">Transmembrane</keyword>
<dbReference type="PROSITE" id="PS50109">
    <property type="entry name" value="HIS_KIN"/>
    <property type="match status" value="1"/>
</dbReference>
<name>A0A0C2UAX7_PARME</name>
<feature type="domain" description="PAS" evidence="13">
    <location>
        <begin position="345"/>
        <end position="391"/>
    </location>
</feature>